<comment type="caution">
    <text evidence="1">The sequence shown here is derived from an EMBL/GenBank/DDBJ whole genome shotgun (WGS) entry which is preliminary data.</text>
</comment>
<evidence type="ECO:0000313" key="1">
    <source>
        <dbReference type="EMBL" id="PTL37539.1"/>
    </source>
</evidence>
<reference evidence="1 2" key="1">
    <citation type="submission" date="2018-03" db="EMBL/GenBank/DDBJ databases">
        <title>Alkalicoccus saliphilus sp. nov., isolated from a mineral pool.</title>
        <authorList>
            <person name="Zhao B."/>
        </authorList>
    </citation>
    <scope>NUCLEOTIDE SEQUENCE [LARGE SCALE GENOMIC DNA]</scope>
    <source>
        <strain evidence="1 2">6AG</strain>
    </source>
</reference>
<gene>
    <name evidence="1" type="ORF">C6Y45_16020</name>
</gene>
<keyword evidence="2" id="KW-1185">Reference proteome</keyword>
<protein>
    <submittedName>
        <fullName evidence="1">Uncharacterized protein</fullName>
    </submittedName>
</protein>
<organism evidence="1 2">
    <name type="scientific">Alkalicoccus saliphilus</name>
    <dbReference type="NCBI Taxonomy" id="200989"/>
    <lineage>
        <taxon>Bacteria</taxon>
        <taxon>Bacillati</taxon>
        <taxon>Bacillota</taxon>
        <taxon>Bacilli</taxon>
        <taxon>Bacillales</taxon>
        <taxon>Bacillaceae</taxon>
        <taxon>Alkalicoccus</taxon>
    </lineage>
</organism>
<dbReference type="Proteomes" id="UP000240509">
    <property type="component" value="Unassembled WGS sequence"/>
</dbReference>
<evidence type="ECO:0000313" key="2">
    <source>
        <dbReference type="Proteomes" id="UP000240509"/>
    </source>
</evidence>
<dbReference type="EMBL" id="PZJJ01000045">
    <property type="protein sequence ID" value="PTL37539.1"/>
    <property type="molecule type" value="Genomic_DNA"/>
</dbReference>
<accession>A0A2T4U2A5</accession>
<sequence length="69" mass="7829">MKAGGKPRESILEHESDEAFTVPAVIRFKVEKPLLFNQGGPAVKPSLSRNAQGRFFYYSFFSFGYVKVR</sequence>
<proteinExistence type="predicted"/>
<name>A0A2T4U2A5_9BACI</name>
<dbReference type="AlphaFoldDB" id="A0A2T4U2A5"/>